<evidence type="ECO:0000313" key="4">
    <source>
        <dbReference type="Proteomes" id="UP000054630"/>
    </source>
</evidence>
<protein>
    <recommendedName>
        <fullName evidence="2">C-type lectin domain-containing protein</fullName>
    </recommendedName>
</protein>
<evidence type="ECO:0000259" key="2">
    <source>
        <dbReference type="PROSITE" id="PS50041"/>
    </source>
</evidence>
<comment type="caution">
    <text evidence="3">The sequence shown here is derived from an EMBL/GenBank/DDBJ whole genome shotgun (WGS) entry which is preliminary data.</text>
</comment>
<dbReference type="EMBL" id="JYDL01000004">
    <property type="protein sequence ID" value="KRX27265.1"/>
    <property type="molecule type" value="Genomic_DNA"/>
</dbReference>
<dbReference type="SUPFAM" id="SSF56436">
    <property type="entry name" value="C-type lectin-like"/>
    <property type="match status" value="1"/>
</dbReference>
<reference evidence="3 4" key="1">
    <citation type="submission" date="2015-01" db="EMBL/GenBank/DDBJ databases">
        <title>Evolution of Trichinella species and genotypes.</title>
        <authorList>
            <person name="Korhonen P.K."/>
            <person name="Edoardo P."/>
            <person name="Giuseppe L.R."/>
            <person name="Gasser R.B."/>
        </authorList>
    </citation>
    <scope>NUCLEOTIDE SEQUENCE [LARGE SCALE GENOMIC DNA]</scope>
    <source>
        <strain evidence="3">ISS37</strain>
    </source>
</reference>
<dbReference type="Pfam" id="PF00059">
    <property type="entry name" value="Lectin_C"/>
    <property type="match status" value="1"/>
</dbReference>
<accession>A0A0V0SKQ4</accession>
<dbReference type="PROSITE" id="PS50041">
    <property type="entry name" value="C_TYPE_LECTIN_2"/>
    <property type="match status" value="1"/>
</dbReference>
<gene>
    <name evidence="3" type="ORF">T07_12367</name>
</gene>
<dbReference type="InterPro" id="IPR016186">
    <property type="entry name" value="C-type_lectin-like/link_sf"/>
</dbReference>
<evidence type="ECO:0000313" key="3">
    <source>
        <dbReference type="EMBL" id="KRX27265.1"/>
    </source>
</evidence>
<keyword evidence="4" id="KW-1185">Reference proteome</keyword>
<dbReference type="Gene3D" id="3.10.100.10">
    <property type="entry name" value="Mannose-Binding Protein A, subunit A"/>
    <property type="match status" value="1"/>
</dbReference>
<feature type="signal peptide" evidence="1">
    <location>
        <begin position="1"/>
        <end position="18"/>
    </location>
</feature>
<dbReference type="SMART" id="SM00034">
    <property type="entry name" value="CLECT"/>
    <property type="match status" value="1"/>
</dbReference>
<dbReference type="CDD" id="cd00037">
    <property type="entry name" value="CLECT"/>
    <property type="match status" value="1"/>
</dbReference>
<dbReference type="InterPro" id="IPR001304">
    <property type="entry name" value="C-type_lectin-like"/>
</dbReference>
<keyword evidence="1" id="KW-0732">Signal</keyword>
<feature type="domain" description="C-type lectin" evidence="2">
    <location>
        <begin position="51"/>
        <end position="172"/>
    </location>
</feature>
<dbReference type="OrthoDB" id="406096at2759"/>
<evidence type="ECO:0000256" key="1">
    <source>
        <dbReference type="SAM" id="SignalP"/>
    </source>
</evidence>
<feature type="chain" id="PRO_5006868927" description="C-type lectin domain-containing protein" evidence="1">
    <location>
        <begin position="19"/>
        <end position="178"/>
    </location>
</feature>
<proteinExistence type="predicted"/>
<dbReference type="Proteomes" id="UP000054630">
    <property type="component" value="Unassembled WGS sequence"/>
</dbReference>
<organism evidence="3 4">
    <name type="scientific">Trichinella nelsoni</name>
    <dbReference type="NCBI Taxonomy" id="6336"/>
    <lineage>
        <taxon>Eukaryota</taxon>
        <taxon>Metazoa</taxon>
        <taxon>Ecdysozoa</taxon>
        <taxon>Nematoda</taxon>
        <taxon>Enoplea</taxon>
        <taxon>Dorylaimia</taxon>
        <taxon>Trichinellida</taxon>
        <taxon>Trichinellidae</taxon>
        <taxon>Trichinella</taxon>
    </lineage>
</organism>
<sequence length="178" mass="20650">MLHTFLLIFNIFTGSSMCNHSSNIHVQHSEQQNVTTADCLIDNHSMLNFTLTNFSYTFYREPTMQFSDAEQECEKSNKNLFVPSTLDELHAVTAFIPEGKCFWIGMKYINGNFTWLRDWGVNIAELPFEISDDESYGHVNEENCLSCHIEKDKMMIELHWNNCSSERPFLCQQKASTL</sequence>
<dbReference type="AlphaFoldDB" id="A0A0V0SKQ4"/>
<name>A0A0V0SKQ4_9BILA</name>
<dbReference type="InterPro" id="IPR016187">
    <property type="entry name" value="CTDL_fold"/>
</dbReference>